<dbReference type="InterPro" id="IPR002657">
    <property type="entry name" value="BilAc:Na_symport/Acr3"/>
</dbReference>
<accession>A0A7W6EQ48</accession>
<dbReference type="GO" id="GO:0016020">
    <property type="term" value="C:membrane"/>
    <property type="evidence" value="ECO:0007669"/>
    <property type="project" value="UniProtKB-SubCell"/>
</dbReference>
<gene>
    <name evidence="6" type="ORF">FHS57_002295</name>
</gene>
<dbReference type="Pfam" id="PF01758">
    <property type="entry name" value="SBF"/>
    <property type="match status" value="1"/>
</dbReference>
<evidence type="ECO:0000256" key="3">
    <source>
        <dbReference type="ARBA" id="ARBA00022989"/>
    </source>
</evidence>
<dbReference type="PANTHER" id="PTHR10361">
    <property type="entry name" value="SODIUM-BILE ACID COTRANSPORTER"/>
    <property type="match status" value="1"/>
</dbReference>
<sequence length="356" mass="38500">MKNLFRLLLVCSFILGLIALSILILGNNRGDIGPYIIASLVCFAIGGMNNSKLKQTTFISWTFAVVALGMFYPQYFQKVGDFKLNTLVVPLLQIIMFSMGTEMSLKDFEGVVKTPKAVIIGLVSHFTIMPMVGVIIAKSFGFPPEIAAGFILVGCVPSGVTSNVMAFIAKANLPLSITIATVSTLIAPLMTPLLMKILAGQLIEIDLMKMVLHVLEIIIVPVILGLVVNKLIRNGVSWLQSIMPTLSMLGMLLIVLLIVSSGRDNLLNTGPLLFLACMIHHTTGYLFGYWSGRLTGLDEATCRTISLEVGTQNSTLASVLALQMGKVATVGLAAVISIPWITIEGTSLANWWRNKE</sequence>
<feature type="transmembrane region" description="Helical" evidence="5">
    <location>
        <begin position="58"/>
        <end position="75"/>
    </location>
</feature>
<feature type="transmembrane region" description="Helical" evidence="5">
    <location>
        <begin position="272"/>
        <end position="290"/>
    </location>
</feature>
<evidence type="ECO:0000256" key="5">
    <source>
        <dbReference type="SAM" id="Phobius"/>
    </source>
</evidence>
<feature type="transmembrane region" description="Helical" evidence="5">
    <location>
        <begin position="241"/>
        <end position="260"/>
    </location>
</feature>
<reference evidence="6 7" key="1">
    <citation type="submission" date="2020-08" db="EMBL/GenBank/DDBJ databases">
        <title>Genomic Encyclopedia of Type Strains, Phase IV (KMG-IV): sequencing the most valuable type-strain genomes for metagenomic binning, comparative biology and taxonomic classification.</title>
        <authorList>
            <person name="Goeker M."/>
        </authorList>
    </citation>
    <scope>NUCLEOTIDE SEQUENCE [LARGE SCALE GENOMIC DNA]</scope>
    <source>
        <strain evidence="6 7">DSM 17976</strain>
    </source>
</reference>
<feature type="transmembrane region" description="Helical" evidence="5">
    <location>
        <begin position="7"/>
        <end position="26"/>
    </location>
</feature>
<comment type="caution">
    <text evidence="6">The sequence shown here is derived from an EMBL/GenBank/DDBJ whole genome shotgun (WGS) entry which is preliminary data.</text>
</comment>
<dbReference type="AlphaFoldDB" id="A0A7W6EQ48"/>
<organism evidence="6 7">
    <name type="scientific">Runella defluvii</name>
    <dbReference type="NCBI Taxonomy" id="370973"/>
    <lineage>
        <taxon>Bacteria</taxon>
        <taxon>Pseudomonadati</taxon>
        <taxon>Bacteroidota</taxon>
        <taxon>Cytophagia</taxon>
        <taxon>Cytophagales</taxon>
        <taxon>Spirosomataceae</taxon>
        <taxon>Runella</taxon>
    </lineage>
</organism>
<dbReference type="PANTHER" id="PTHR10361:SF28">
    <property type="entry name" value="P3 PROTEIN-RELATED"/>
    <property type="match status" value="1"/>
</dbReference>
<evidence type="ECO:0000256" key="1">
    <source>
        <dbReference type="ARBA" id="ARBA00004141"/>
    </source>
</evidence>
<feature type="transmembrane region" description="Helical" evidence="5">
    <location>
        <begin position="210"/>
        <end position="229"/>
    </location>
</feature>
<feature type="transmembrane region" description="Helical" evidence="5">
    <location>
        <begin position="32"/>
        <end position="51"/>
    </location>
</feature>
<feature type="transmembrane region" description="Helical" evidence="5">
    <location>
        <begin position="87"/>
        <end position="105"/>
    </location>
</feature>
<protein>
    <submittedName>
        <fullName evidence="6">BASS family bile acid:Na+ symporter</fullName>
    </submittedName>
</protein>
<dbReference type="EMBL" id="JACIBY010000004">
    <property type="protein sequence ID" value="MBB3838290.1"/>
    <property type="molecule type" value="Genomic_DNA"/>
</dbReference>
<dbReference type="RefSeq" id="WP_183973590.1">
    <property type="nucleotide sequence ID" value="NZ_JACIBY010000004.1"/>
</dbReference>
<keyword evidence="2 5" id="KW-0812">Transmembrane</keyword>
<feature type="transmembrane region" description="Helical" evidence="5">
    <location>
        <begin position="117"/>
        <end position="140"/>
    </location>
</feature>
<evidence type="ECO:0000256" key="2">
    <source>
        <dbReference type="ARBA" id="ARBA00022692"/>
    </source>
</evidence>
<evidence type="ECO:0000313" key="7">
    <source>
        <dbReference type="Proteomes" id="UP000541352"/>
    </source>
</evidence>
<dbReference type="InterPro" id="IPR038770">
    <property type="entry name" value="Na+/solute_symporter_sf"/>
</dbReference>
<comment type="subcellular location">
    <subcellularLocation>
        <location evidence="1">Membrane</location>
        <topology evidence="1">Multi-pass membrane protein</topology>
    </subcellularLocation>
</comment>
<name>A0A7W6EQ48_9BACT</name>
<keyword evidence="3 5" id="KW-1133">Transmembrane helix</keyword>
<feature type="transmembrane region" description="Helical" evidence="5">
    <location>
        <begin position="175"/>
        <end position="198"/>
    </location>
</feature>
<proteinExistence type="predicted"/>
<dbReference type="Proteomes" id="UP000541352">
    <property type="component" value="Unassembled WGS sequence"/>
</dbReference>
<keyword evidence="7" id="KW-1185">Reference proteome</keyword>
<dbReference type="InterPro" id="IPR004710">
    <property type="entry name" value="Bilac:Na_transpt"/>
</dbReference>
<feature type="transmembrane region" description="Helical" evidence="5">
    <location>
        <begin position="146"/>
        <end position="168"/>
    </location>
</feature>
<evidence type="ECO:0000256" key="4">
    <source>
        <dbReference type="ARBA" id="ARBA00023136"/>
    </source>
</evidence>
<dbReference type="Gene3D" id="1.20.1530.20">
    <property type="match status" value="1"/>
</dbReference>
<keyword evidence="4 5" id="KW-0472">Membrane</keyword>
<evidence type="ECO:0000313" key="6">
    <source>
        <dbReference type="EMBL" id="MBB3838290.1"/>
    </source>
</evidence>